<evidence type="ECO:0000313" key="7">
    <source>
        <dbReference type="RefSeq" id="XP_010249299.1"/>
    </source>
</evidence>
<accession>A0A1U7Z7G3</accession>
<evidence type="ECO:0000313" key="2">
    <source>
        <dbReference type="RefSeq" id="XP_010249294.1"/>
    </source>
</evidence>
<dbReference type="RefSeq" id="XP_010249297.1">
    <property type="nucleotide sequence ID" value="XM_010250995.2"/>
</dbReference>
<keyword evidence="1" id="KW-1185">Reference proteome</keyword>
<dbReference type="RefSeq" id="XP_010249299.1">
    <property type="nucleotide sequence ID" value="XM_010250997.2"/>
</dbReference>
<dbReference type="OrthoDB" id="2018517at2759"/>
<dbReference type="PANTHER" id="PTHR36008:SF1">
    <property type="entry name" value="OS09G0478400 PROTEIN"/>
    <property type="match status" value="1"/>
</dbReference>
<dbReference type="RefSeq" id="XP_010249300.1">
    <property type="nucleotide sequence ID" value="XM_010250998.2"/>
</dbReference>
<dbReference type="GeneID" id="104591886"/>
<dbReference type="eggNOG" id="ENOG502S0JM">
    <property type="taxonomic scope" value="Eukaryota"/>
</dbReference>
<evidence type="ECO:0000313" key="1">
    <source>
        <dbReference type="Proteomes" id="UP000189703"/>
    </source>
</evidence>
<dbReference type="RefSeq" id="XP_010249295.1">
    <property type="nucleotide sequence ID" value="XM_010250993.2"/>
</dbReference>
<proteinExistence type="predicted"/>
<name>A0A1U7Z7G3_NELNU</name>
<evidence type="ECO:0000313" key="5">
    <source>
        <dbReference type="RefSeq" id="XP_010249297.1"/>
    </source>
</evidence>
<gene>
    <name evidence="2 3 4 5 6 7 8 9" type="primary">LOC104591886</name>
</gene>
<dbReference type="AlphaFoldDB" id="A0A1U7Z7G3"/>
<dbReference type="RefSeq" id="XP_010249301.1">
    <property type="nucleotide sequence ID" value="XM_010250999.2"/>
</dbReference>
<organism evidence="1 8">
    <name type="scientific">Nelumbo nucifera</name>
    <name type="common">Sacred lotus</name>
    <dbReference type="NCBI Taxonomy" id="4432"/>
    <lineage>
        <taxon>Eukaryota</taxon>
        <taxon>Viridiplantae</taxon>
        <taxon>Streptophyta</taxon>
        <taxon>Embryophyta</taxon>
        <taxon>Tracheophyta</taxon>
        <taxon>Spermatophyta</taxon>
        <taxon>Magnoliopsida</taxon>
        <taxon>Proteales</taxon>
        <taxon>Nelumbonaceae</taxon>
        <taxon>Nelumbo</taxon>
    </lineage>
</organism>
<evidence type="ECO:0000313" key="6">
    <source>
        <dbReference type="RefSeq" id="XP_010249298.1"/>
    </source>
</evidence>
<reference evidence="2 3" key="1">
    <citation type="submission" date="2025-04" db="UniProtKB">
        <authorList>
            <consortium name="RefSeq"/>
        </authorList>
    </citation>
    <scope>IDENTIFICATION</scope>
</reference>
<dbReference type="OMA" id="ATMPMVV"/>
<protein>
    <submittedName>
        <fullName evidence="2 3">Uncharacterized protein LOC104591886</fullName>
    </submittedName>
</protein>
<evidence type="ECO:0000313" key="8">
    <source>
        <dbReference type="RefSeq" id="XP_010249300.1"/>
    </source>
</evidence>
<dbReference type="KEGG" id="nnu:104591886"/>
<dbReference type="RefSeq" id="XP_010249296.1">
    <property type="nucleotide sequence ID" value="XM_010250994.2"/>
</dbReference>
<evidence type="ECO:0000313" key="4">
    <source>
        <dbReference type="RefSeq" id="XP_010249296.1"/>
    </source>
</evidence>
<dbReference type="RefSeq" id="XP_010249298.1">
    <property type="nucleotide sequence ID" value="XM_010250996.2"/>
</dbReference>
<evidence type="ECO:0000313" key="3">
    <source>
        <dbReference type="RefSeq" id="XP_010249295.1"/>
    </source>
</evidence>
<evidence type="ECO:0000313" key="9">
    <source>
        <dbReference type="RefSeq" id="XP_010249301.1"/>
    </source>
</evidence>
<dbReference type="PANTHER" id="PTHR36008">
    <property type="entry name" value="OS09G0478400 PROTEIN"/>
    <property type="match status" value="1"/>
</dbReference>
<dbReference type="RefSeq" id="XP_010249294.1">
    <property type="nucleotide sequence ID" value="XM_010250992.2"/>
</dbReference>
<dbReference type="Proteomes" id="UP000189703">
    <property type="component" value="Unplaced"/>
</dbReference>
<sequence>MYGIFRMPFRSWRLVHTWSQDGPSETLKTKVAKMQKMRKKKNPKDEFIVYVPESKAFLDTLTMPMVLTAVAVALFAKVLMMYDESKSQERIERKIRNAPAGQGTVRMLSREEWDEIQEVRPRTPFESKLARPNARLRTGEPLHLEDVKDWTIDVLTDAFTRAEETVRSAK</sequence>